<accession>A0A9Q8SVB9</accession>
<dbReference type="GeneID" id="73343382"/>
<gene>
    <name evidence="2" type="ORF">CLUP02_09394</name>
</gene>
<dbReference type="RefSeq" id="XP_049145516.1">
    <property type="nucleotide sequence ID" value="XM_049288372.1"/>
</dbReference>
<feature type="compositionally biased region" description="Low complexity" evidence="1">
    <location>
        <begin position="75"/>
        <end position="88"/>
    </location>
</feature>
<name>A0A9Q8SVB9_9PEZI</name>
<reference evidence="2" key="1">
    <citation type="journal article" date="2021" name="Mol. Plant Microbe Interact.">
        <title>Complete Genome Sequence of the Plant-Pathogenic Fungus Colletotrichum lupini.</title>
        <authorList>
            <person name="Baroncelli R."/>
            <person name="Pensec F."/>
            <person name="Da Lio D."/>
            <person name="Boufleur T."/>
            <person name="Vicente I."/>
            <person name="Sarrocco S."/>
            <person name="Picot A."/>
            <person name="Baraldi E."/>
            <person name="Sukno S."/>
            <person name="Thon M."/>
            <person name="Le Floch G."/>
        </authorList>
    </citation>
    <scope>NUCLEOTIDE SEQUENCE</scope>
    <source>
        <strain evidence="2">IMI 504893</strain>
    </source>
</reference>
<organism evidence="2 3">
    <name type="scientific">Colletotrichum lupini</name>
    <dbReference type="NCBI Taxonomy" id="145971"/>
    <lineage>
        <taxon>Eukaryota</taxon>
        <taxon>Fungi</taxon>
        <taxon>Dikarya</taxon>
        <taxon>Ascomycota</taxon>
        <taxon>Pezizomycotina</taxon>
        <taxon>Sordariomycetes</taxon>
        <taxon>Hypocreomycetidae</taxon>
        <taxon>Glomerellales</taxon>
        <taxon>Glomerellaceae</taxon>
        <taxon>Colletotrichum</taxon>
        <taxon>Colletotrichum acutatum species complex</taxon>
    </lineage>
</organism>
<dbReference type="AlphaFoldDB" id="A0A9Q8SVB9"/>
<dbReference type="EMBL" id="CP019476">
    <property type="protein sequence ID" value="UQC83898.1"/>
    <property type="molecule type" value="Genomic_DNA"/>
</dbReference>
<evidence type="ECO:0000256" key="1">
    <source>
        <dbReference type="SAM" id="MobiDB-lite"/>
    </source>
</evidence>
<protein>
    <submittedName>
        <fullName evidence="2">Uncharacterized protein</fullName>
    </submittedName>
</protein>
<feature type="region of interest" description="Disordered" evidence="1">
    <location>
        <begin position="73"/>
        <end position="98"/>
    </location>
</feature>
<sequence length="140" mass="15826">MAEWRLRAPGAPQLVSRQGRSCIGRHRGLGIWYKRVFGTGRQKPPPELGCAVSQVHLIFRSFARLRHLSRTPVIHDSSSNPPTSSHTNLVPPSHSQTNMQLQLRIRNPLVSPHKSRRSTSTCRGLYDSLRRSLIPPIVIR</sequence>
<proteinExistence type="predicted"/>
<evidence type="ECO:0000313" key="2">
    <source>
        <dbReference type="EMBL" id="UQC83898.1"/>
    </source>
</evidence>
<dbReference type="Proteomes" id="UP000830671">
    <property type="component" value="Chromosome 4"/>
</dbReference>
<keyword evidence="3" id="KW-1185">Reference proteome</keyword>
<evidence type="ECO:0000313" key="3">
    <source>
        <dbReference type="Proteomes" id="UP000830671"/>
    </source>
</evidence>
<dbReference type="KEGG" id="clup:CLUP02_09394"/>